<dbReference type="CDD" id="cd07043">
    <property type="entry name" value="STAS_anti-anti-sigma_factors"/>
    <property type="match status" value="1"/>
</dbReference>
<dbReference type="InterPro" id="IPR002645">
    <property type="entry name" value="STAS_dom"/>
</dbReference>
<feature type="domain" description="STAS" evidence="4">
    <location>
        <begin position="73"/>
        <end position="176"/>
    </location>
</feature>
<feature type="region of interest" description="Disordered" evidence="3">
    <location>
        <begin position="1"/>
        <end position="39"/>
    </location>
</feature>
<dbReference type="EMBL" id="VOBR01000010">
    <property type="protein sequence ID" value="TWP50871.1"/>
    <property type="molecule type" value="Genomic_DNA"/>
</dbReference>
<comment type="similarity">
    <text evidence="1 2">Belongs to the anti-sigma-factor antagonist family.</text>
</comment>
<evidence type="ECO:0000313" key="5">
    <source>
        <dbReference type="EMBL" id="TWP50871.1"/>
    </source>
</evidence>
<name>A0A563ETP0_9PSEU</name>
<organism evidence="5 6">
    <name type="scientific">Lentzea tibetensis</name>
    <dbReference type="NCBI Taxonomy" id="2591470"/>
    <lineage>
        <taxon>Bacteria</taxon>
        <taxon>Bacillati</taxon>
        <taxon>Actinomycetota</taxon>
        <taxon>Actinomycetes</taxon>
        <taxon>Pseudonocardiales</taxon>
        <taxon>Pseudonocardiaceae</taxon>
        <taxon>Lentzea</taxon>
    </lineage>
</organism>
<evidence type="ECO:0000256" key="3">
    <source>
        <dbReference type="SAM" id="MobiDB-lite"/>
    </source>
</evidence>
<reference evidence="5 6" key="1">
    <citation type="submission" date="2019-07" db="EMBL/GenBank/DDBJ databases">
        <title>Lentzea xizangensis sp. nov., isolated from Qinghai-Tibetan Plateau Soils.</title>
        <authorList>
            <person name="Huang J."/>
        </authorList>
    </citation>
    <scope>NUCLEOTIDE SEQUENCE [LARGE SCALE GENOMIC DNA]</scope>
    <source>
        <strain evidence="5 6">FXJ1.1311</strain>
    </source>
</reference>
<keyword evidence="6" id="KW-1185">Reference proteome</keyword>
<dbReference type="AlphaFoldDB" id="A0A563ETP0"/>
<dbReference type="InterPro" id="IPR003658">
    <property type="entry name" value="Anti-sigma_ant"/>
</dbReference>
<comment type="caution">
    <text evidence="5">The sequence shown here is derived from an EMBL/GenBank/DDBJ whole genome shotgun (WGS) entry which is preliminary data.</text>
</comment>
<dbReference type="Gene3D" id="3.30.750.24">
    <property type="entry name" value="STAS domain"/>
    <property type="match status" value="1"/>
</dbReference>
<proteinExistence type="inferred from homology"/>
<dbReference type="Proteomes" id="UP000316639">
    <property type="component" value="Unassembled WGS sequence"/>
</dbReference>
<dbReference type="GO" id="GO:0043856">
    <property type="term" value="F:anti-sigma factor antagonist activity"/>
    <property type="evidence" value="ECO:0007669"/>
    <property type="project" value="InterPro"/>
</dbReference>
<dbReference type="PANTHER" id="PTHR33495">
    <property type="entry name" value="ANTI-SIGMA FACTOR ANTAGONIST TM_1081-RELATED-RELATED"/>
    <property type="match status" value="1"/>
</dbReference>
<evidence type="ECO:0000313" key="6">
    <source>
        <dbReference type="Proteomes" id="UP000316639"/>
    </source>
</evidence>
<feature type="compositionally biased region" description="Basic and acidic residues" evidence="3">
    <location>
        <begin position="27"/>
        <end position="39"/>
    </location>
</feature>
<sequence length="176" mass="18708">MPGCSPAAVAGQERTTPVSRSSRAPARRNDRHPARRGDHTRLATPCAVRRAYSELVEAVRDVVDAVEPPDDQVSLTADESRGATVVHVAGELDMVTAPQLEEYVRARIGGGAVVLDLAGVTFFGSAGVIALITLNSECARQRVAFRLSECSAAVRRTLELTGLDTYFRCAGDAETG</sequence>
<dbReference type="PANTHER" id="PTHR33495:SF13">
    <property type="entry name" value="ANTI-SIGMA-F FACTOR ANTAGONIST RSFB"/>
    <property type="match status" value="1"/>
</dbReference>
<dbReference type="NCBIfam" id="TIGR00377">
    <property type="entry name" value="ant_ant_sig"/>
    <property type="match status" value="1"/>
</dbReference>
<dbReference type="SUPFAM" id="SSF52091">
    <property type="entry name" value="SpoIIaa-like"/>
    <property type="match status" value="1"/>
</dbReference>
<evidence type="ECO:0000259" key="4">
    <source>
        <dbReference type="PROSITE" id="PS50801"/>
    </source>
</evidence>
<dbReference type="Pfam" id="PF01740">
    <property type="entry name" value="STAS"/>
    <property type="match status" value="1"/>
</dbReference>
<dbReference type="PROSITE" id="PS50801">
    <property type="entry name" value="STAS"/>
    <property type="match status" value="1"/>
</dbReference>
<dbReference type="InterPro" id="IPR036513">
    <property type="entry name" value="STAS_dom_sf"/>
</dbReference>
<dbReference type="OrthoDB" id="5194587at2"/>
<evidence type="ECO:0000256" key="1">
    <source>
        <dbReference type="ARBA" id="ARBA00009013"/>
    </source>
</evidence>
<accession>A0A563ETP0</accession>
<protein>
    <recommendedName>
        <fullName evidence="2">Anti-sigma factor antagonist</fullName>
    </recommendedName>
</protein>
<evidence type="ECO:0000256" key="2">
    <source>
        <dbReference type="RuleBase" id="RU003749"/>
    </source>
</evidence>
<gene>
    <name evidence="5" type="ORF">FKR81_17440</name>
</gene>